<reference evidence="6" key="1">
    <citation type="journal article" date="2009" name="PLoS Genet.">
        <title>Organised genome dynamics in the Escherichia coli species results in highly diverse adaptive paths.</title>
        <authorList>
            <person name="Touchon M."/>
            <person name="Hoede C."/>
            <person name="Tenaillon O."/>
            <person name="Barbe V."/>
            <person name="Baeriswyl S."/>
            <person name="Bidet P."/>
            <person name="Bingen E."/>
            <person name="Bonacorsi S."/>
            <person name="Bouchier C."/>
            <person name="Bouvet O."/>
            <person name="Calteau A."/>
            <person name="Chiapello H."/>
            <person name="Clermont O."/>
            <person name="Cruveiller S."/>
            <person name="Danchin A."/>
            <person name="Diard M."/>
            <person name="Dossat C."/>
            <person name="Karoui M.E."/>
            <person name="Frapy E."/>
            <person name="Garry L."/>
            <person name="Ghigo J.M."/>
            <person name="Gilles A.M."/>
            <person name="Johnson J."/>
            <person name="Le Bouguenec C."/>
            <person name="Lescat M."/>
            <person name="Mangenot S."/>
            <person name="Martinez-Jehanne V."/>
            <person name="Matic I."/>
            <person name="Nassif X."/>
            <person name="Oztas S."/>
            <person name="Petit M.A."/>
            <person name="Pichon C."/>
            <person name="Rouy Z."/>
            <person name="Ruf C.S."/>
            <person name="Schneider D."/>
            <person name="Tourret J."/>
            <person name="Vacherie B."/>
            <person name="Vallenet D."/>
            <person name="Medigue C."/>
            <person name="Rocha E.P.C."/>
            <person name="Denamur E."/>
        </authorList>
    </citation>
    <scope>NUCLEOTIDE SEQUENCE [LARGE SCALE GENOMIC DNA]</scope>
    <source>
        <strain evidence="6">55989 / EAEC</strain>
    </source>
</reference>
<gene>
    <name evidence="5" type="ordered locus">EC55989_3220</name>
</gene>
<dbReference type="Pfam" id="PF00005">
    <property type="entry name" value="ABC_tran"/>
    <property type="match status" value="1"/>
</dbReference>
<dbReference type="PANTHER" id="PTHR43553">
    <property type="entry name" value="HEAVY METAL TRANSPORTER"/>
    <property type="match status" value="1"/>
</dbReference>
<dbReference type="Gene3D" id="3.40.50.300">
    <property type="entry name" value="P-loop containing nucleotide triphosphate hydrolases"/>
    <property type="match status" value="1"/>
</dbReference>
<evidence type="ECO:0000259" key="4">
    <source>
        <dbReference type="PROSITE" id="PS50893"/>
    </source>
</evidence>
<protein>
    <submittedName>
        <fullName evidence="5">ATP-binding protein of ABC transport system</fullName>
    </submittedName>
</protein>
<dbReference type="GO" id="GO:0043190">
    <property type="term" value="C:ATP-binding cassette (ABC) transporter complex"/>
    <property type="evidence" value="ECO:0007669"/>
    <property type="project" value="TreeGrafter"/>
</dbReference>
<feature type="domain" description="ABC transporter" evidence="4">
    <location>
        <begin position="13"/>
        <end position="236"/>
    </location>
</feature>
<dbReference type="Proteomes" id="UP000000746">
    <property type="component" value="Chromosome"/>
</dbReference>
<dbReference type="InterPro" id="IPR015856">
    <property type="entry name" value="ABC_transpr_CbiO/EcfA_su"/>
</dbReference>
<keyword evidence="2" id="KW-0547">Nucleotide-binding</keyword>
<dbReference type="EMBL" id="CU928145">
    <property type="protein sequence ID" value="CAU99202.1"/>
    <property type="molecule type" value="Genomic_DNA"/>
</dbReference>
<evidence type="ECO:0000313" key="5">
    <source>
        <dbReference type="EMBL" id="CAU99202.1"/>
    </source>
</evidence>
<keyword evidence="1" id="KW-0813">Transport</keyword>
<sequence length="236" mass="26065">MAIAKRSAPATMLTLNKISYRWPGAATDCLCDISLQLKQGEWLALTGDNGAGKSTLLRVMAGLLTPTAGTVMLQQQAMKNLKNRQRAAKVGVLFQEAENQLFHSTVADEIAFGLKLQKCPADEITQRTHAALQCCQLADTANAHPLDLHSAQRRMVAVACLEALSPPLLLLDEPSRDFDENWLSVFESWLEKCRQRGTSVVAISHDAAFTRRHFSRVVRLEDGLIRNVNPPDDIHP</sequence>
<evidence type="ECO:0000313" key="6">
    <source>
        <dbReference type="Proteomes" id="UP000000746"/>
    </source>
</evidence>
<proteinExistence type="predicted"/>
<dbReference type="InterPro" id="IPR027417">
    <property type="entry name" value="P-loop_NTPase"/>
</dbReference>
<dbReference type="InterPro" id="IPR003593">
    <property type="entry name" value="AAA+_ATPase"/>
</dbReference>
<dbReference type="SMART" id="SM00382">
    <property type="entry name" value="AAA"/>
    <property type="match status" value="1"/>
</dbReference>
<name>B7LFI7_ECO55</name>
<dbReference type="CDD" id="cd03225">
    <property type="entry name" value="ABC_cobalt_CbiO_domain1"/>
    <property type="match status" value="1"/>
</dbReference>
<evidence type="ECO:0000256" key="3">
    <source>
        <dbReference type="ARBA" id="ARBA00022840"/>
    </source>
</evidence>
<organism evidence="5 6">
    <name type="scientific">Escherichia coli (strain 55989 / EAEC)</name>
    <dbReference type="NCBI Taxonomy" id="585055"/>
    <lineage>
        <taxon>Bacteria</taxon>
        <taxon>Pseudomonadati</taxon>
        <taxon>Pseudomonadota</taxon>
        <taxon>Gammaproteobacteria</taxon>
        <taxon>Enterobacterales</taxon>
        <taxon>Enterobacteriaceae</taxon>
        <taxon>Escherichia</taxon>
    </lineage>
</organism>
<dbReference type="AlphaFoldDB" id="B7LFI7"/>
<dbReference type="InterPro" id="IPR003439">
    <property type="entry name" value="ABC_transporter-like_ATP-bd"/>
</dbReference>
<dbReference type="KEGG" id="eck:EC55989_3220"/>
<dbReference type="GO" id="GO:0016887">
    <property type="term" value="F:ATP hydrolysis activity"/>
    <property type="evidence" value="ECO:0007669"/>
    <property type="project" value="InterPro"/>
</dbReference>
<evidence type="ECO:0000256" key="2">
    <source>
        <dbReference type="ARBA" id="ARBA00022741"/>
    </source>
</evidence>
<keyword evidence="6" id="KW-1185">Reference proteome</keyword>
<evidence type="ECO:0000256" key="1">
    <source>
        <dbReference type="ARBA" id="ARBA00022448"/>
    </source>
</evidence>
<dbReference type="InterPro" id="IPR050095">
    <property type="entry name" value="ECF_ABC_transporter_ATP-bd"/>
</dbReference>
<dbReference type="HOGENOM" id="CLU_000604_1_22_6"/>
<dbReference type="PROSITE" id="PS50893">
    <property type="entry name" value="ABC_TRANSPORTER_2"/>
    <property type="match status" value="1"/>
</dbReference>
<keyword evidence="3 5" id="KW-0067">ATP-binding</keyword>
<accession>B7LFI7</accession>
<dbReference type="GO" id="GO:0042626">
    <property type="term" value="F:ATPase-coupled transmembrane transporter activity"/>
    <property type="evidence" value="ECO:0007669"/>
    <property type="project" value="TreeGrafter"/>
</dbReference>
<dbReference type="GO" id="GO:0005524">
    <property type="term" value="F:ATP binding"/>
    <property type="evidence" value="ECO:0007669"/>
    <property type="project" value="UniProtKB-KW"/>
</dbReference>
<dbReference type="SUPFAM" id="SSF52540">
    <property type="entry name" value="P-loop containing nucleoside triphosphate hydrolases"/>
    <property type="match status" value="1"/>
</dbReference>